<gene>
    <name evidence="8" type="ORF">AHTJR_15015</name>
</gene>
<evidence type="ECO:0000256" key="1">
    <source>
        <dbReference type="ARBA" id="ARBA00004651"/>
    </source>
</evidence>
<evidence type="ECO:0000313" key="8">
    <source>
        <dbReference type="EMBL" id="QBQ17498.1"/>
    </source>
</evidence>
<comment type="subcellular location">
    <subcellularLocation>
        <location evidence="1">Cell membrane</location>
        <topology evidence="1">Multi-pass membrane protein</topology>
    </subcellularLocation>
</comment>
<feature type="transmembrane region" description="Helical" evidence="6">
    <location>
        <begin position="102"/>
        <end position="121"/>
    </location>
</feature>
<feature type="transmembrane region" description="Helical" evidence="6">
    <location>
        <begin position="190"/>
        <end position="211"/>
    </location>
</feature>
<keyword evidence="2" id="KW-1003">Cell membrane</keyword>
<dbReference type="SUPFAM" id="SSF103481">
    <property type="entry name" value="Multidrug resistance efflux transporter EmrE"/>
    <property type="match status" value="2"/>
</dbReference>
<keyword evidence="4 6" id="KW-1133">Transmembrane helix</keyword>
<evidence type="ECO:0000256" key="3">
    <source>
        <dbReference type="ARBA" id="ARBA00022692"/>
    </source>
</evidence>
<dbReference type="GO" id="GO:0005886">
    <property type="term" value="C:plasma membrane"/>
    <property type="evidence" value="ECO:0007669"/>
    <property type="project" value="UniProtKB-SubCell"/>
</dbReference>
<keyword evidence="5 6" id="KW-0472">Membrane</keyword>
<dbReference type="InterPro" id="IPR051258">
    <property type="entry name" value="Diverse_Substrate_Transporter"/>
</dbReference>
<evidence type="ECO:0000259" key="7">
    <source>
        <dbReference type="Pfam" id="PF00892"/>
    </source>
</evidence>
<feature type="transmembrane region" description="Helical" evidence="6">
    <location>
        <begin position="274"/>
        <end position="290"/>
    </location>
</feature>
<dbReference type="PANTHER" id="PTHR42920">
    <property type="entry name" value="OS03G0707200 PROTEIN-RELATED"/>
    <property type="match status" value="1"/>
</dbReference>
<evidence type="ECO:0000256" key="6">
    <source>
        <dbReference type="SAM" id="Phobius"/>
    </source>
</evidence>
<feature type="transmembrane region" description="Helical" evidence="6">
    <location>
        <begin position="128"/>
        <end position="145"/>
    </location>
</feature>
<dbReference type="PANTHER" id="PTHR42920:SF11">
    <property type="entry name" value="INNER MEMBRANE PROTEIN YTFF"/>
    <property type="match status" value="1"/>
</dbReference>
<protein>
    <submittedName>
        <fullName evidence="8">DMT family transporter</fullName>
    </submittedName>
</protein>
<proteinExistence type="predicted"/>
<feature type="transmembrane region" description="Helical" evidence="6">
    <location>
        <begin position="75"/>
        <end position="96"/>
    </location>
</feature>
<evidence type="ECO:0000256" key="4">
    <source>
        <dbReference type="ARBA" id="ARBA00022989"/>
    </source>
</evidence>
<name>A0A4P7B8P9_ACIHA</name>
<evidence type="ECO:0000256" key="5">
    <source>
        <dbReference type="ARBA" id="ARBA00023136"/>
    </source>
</evidence>
<dbReference type="EMBL" id="CP038009">
    <property type="protein sequence ID" value="QBQ17498.1"/>
    <property type="molecule type" value="Genomic_DNA"/>
</dbReference>
<evidence type="ECO:0000313" key="9">
    <source>
        <dbReference type="Proteomes" id="UP000294395"/>
    </source>
</evidence>
<dbReference type="InterPro" id="IPR000620">
    <property type="entry name" value="EamA_dom"/>
</dbReference>
<feature type="transmembrane region" description="Helical" evidence="6">
    <location>
        <begin position="157"/>
        <end position="178"/>
    </location>
</feature>
<keyword evidence="3 6" id="KW-0812">Transmembrane</keyword>
<dbReference type="Pfam" id="PF00892">
    <property type="entry name" value="EamA"/>
    <property type="match status" value="2"/>
</dbReference>
<dbReference type="AlphaFoldDB" id="A0A4P7B8P9"/>
<accession>A0A4P7B8P9</accession>
<feature type="transmembrane region" description="Helical" evidence="6">
    <location>
        <begin position="43"/>
        <end position="63"/>
    </location>
</feature>
<dbReference type="RefSeq" id="WP_134252997.1">
    <property type="nucleotide sequence ID" value="NZ_CP038009.1"/>
</dbReference>
<dbReference type="Proteomes" id="UP000294395">
    <property type="component" value="Chromosome"/>
</dbReference>
<feature type="domain" description="EamA" evidence="7">
    <location>
        <begin position="10"/>
        <end position="143"/>
    </location>
</feature>
<feature type="domain" description="EamA" evidence="7">
    <location>
        <begin position="159"/>
        <end position="289"/>
    </location>
</feature>
<organism evidence="8 9">
    <name type="scientific">Acinetobacter haemolyticus</name>
    <dbReference type="NCBI Taxonomy" id="29430"/>
    <lineage>
        <taxon>Bacteria</taxon>
        <taxon>Pseudomonadati</taxon>
        <taxon>Pseudomonadota</taxon>
        <taxon>Gammaproteobacteria</taxon>
        <taxon>Moraxellales</taxon>
        <taxon>Moraxellaceae</taxon>
        <taxon>Acinetobacter</taxon>
    </lineage>
</organism>
<dbReference type="InterPro" id="IPR037185">
    <property type="entry name" value="EmrE-like"/>
</dbReference>
<sequence>MGQLSKYQKWAFVLPLIAVLIWSLNIAVTRYVADYISPVSISFYRWLVAFLILTPFMLPKIWQQRALIRPLIPKLAVLSAFGMVLYQGLSYAAAHYTTATNMGIVNAFVPIFTIFISYLILKDRPNRFAILGSVLSFAGLLYVMGQGHISSLFMQGGHWGDAVMVLAVGFYAFYGVFLKKWQLKLPLMTSLYVQIGFALVYHLPFLLWFGLDWINAENAASVIYAGVFPSLIAPLLWMLAVQFIGPNRTSIFMNLMPVFTAIIASFWLAESWTIYHSIGGFMILVGIILAQKKSLKLPSRALESTT</sequence>
<reference evidence="8 9" key="1">
    <citation type="submission" date="2019-03" db="EMBL/GenBank/DDBJ databases">
        <title>Complete genome sequence of two outbreak-associated Acinetobacter haemolyticus strains.</title>
        <authorList>
            <person name="Bai L."/>
            <person name="Zhang S.-C."/>
            <person name="Deng Y."/>
            <person name="Song C.-C."/>
            <person name="Kang G.-B."/>
            <person name="Dong Y."/>
            <person name="Wang Y."/>
            <person name="Gao F."/>
            <person name="Huang H."/>
        </authorList>
    </citation>
    <scope>NUCLEOTIDE SEQUENCE [LARGE SCALE GENOMIC DNA]</scope>
    <source>
        <strain evidence="8 9">TJR01</strain>
    </source>
</reference>
<feature type="transmembrane region" description="Helical" evidence="6">
    <location>
        <begin position="12"/>
        <end position="31"/>
    </location>
</feature>
<evidence type="ECO:0000256" key="2">
    <source>
        <dbReference type="ARBA" id="ARBA00022475"/>
    </source>
</evidence>
<feature type="transmembrane region" description="Helical" evidence="6">
    <location>
        <begin position="251"/>
        <end position="268"/>
    </location>
</feature>
<feature type="transmembrane region" description="Helical" evidence="6">
    <location>
        <begin position="223"/>
        <end position="244"/>
    </location>
</feature>